<keyword evidence="1" id="KW-1133">Transmembrane helix</keyword>
<dbReference type="PATRIC" id="fig|1227457.3.peg.346"/>
<comment type="caution">
    <text evidence="2">The sequence shown here is derived from an EMBL/GenBank/DDBJ whole genome shotgun (WGS) entry which is preliminary data.</text>
</comment>
<keyword evidence="1" id="KW-0812">Transmembrane</keyword>
<keyword evidence="3" id="KW-1185">Reference proteome</keyword>
<dbReference type="Pfam" id="PF11667">
    <property type="entry name" value="DUF3267"/>
    <property type="match status" value="1"/>
</dbReference>
<feature type="transmembrane region" description="Helical" evidence="1">
    <location>
        <begin position="34"/>
        <end position="51"/>
    </location>
</feature>
<organism evidence="2 3">
    <name type="scientific">Halococcus thailandensis JCM 13552</name>
    <dbReference type="NCBI Taxonomy" id="1227457"/>
    <lineage>
        <taxon>Archaea</taxon>
        <taxon>Methanobacteriati</taxon>
        <taxon>Methanobacteriota</taxon>
        <taxon>Stenosarchaea group</taxon>
        <taxon>Halobacteria</taxon>
        <taxon>Halobacteriales</taxon>
        <taxon>Halococcaceae</taxon>
        <taxon>Halococcus</taxon>
    </lineage>
</organism>
<evidence type="ECO:0000313" key="2">
    <source>
        <dbReference type="EMBL" id="EMA56532.1"/>
    </source>
</evidence>
<reference evidence="2 3" key="1">
    <citation type="journal article" date="2014" name="PLoS Genet.">
        <title>Phylogenetically driven sequencing of extremely halophilic archaea reveals strategies for static and dynamic osmo-response.</title>
        <authorList>
            <person name="Becker E.A."/>
            <person name="Seitzer P.M."/>
            <person name="Tritt A."/>
            <person name="Larsen D."/>
            <person name="Krusor M."/>
            <person name="Yao A.I."/>
            <person name="Wu D."/>
            <person name="Madern D."/>
            <person name="Eisen J.A."/>
            <person name="Darling A.E."/>
            <person name="Facciotti M.T."/>
        </authorList>
    </citation>
    <scope>NUCLEOTIDE SEQUENCE [LARGE SCALE GENOMIC DNA]</scope>
    <source>
        <strain evidence="2 3">JCM 13552</strain>
    </source>
</reference>
<feature type="transmembrane region" description="Helical" evidence="1">
    <location>
        <begin position="71"/>
        <end position="104"/>
    </location>
</feature>
<name>M0NF06_9EURY</name>
<keyword evidence="1" id="KW-0472">Membrane</keyword>
<feature type="transmembrane region" description="Helical" evidence="1">
    <location>
        <begin position="124"/>
        <end position="145"/>
    </location>
</feature>
<evidence type="ECO:0008006" key="4">
    <source>
        <dbReference type="Google" id="ProtNLM"/>
    </source>
</evidence>
<protein>
    <recommendedName>
        <fullName evidence="4">Zincin peptidase</fullName>
    </recommendedName>
</protein>
<dbReference type="AlphaFoldDB" id="M0NF06"/>
<evidence type="ECO:0000313" key="3">
    <source>
        <dbReference type="Proteomes" id="UP000011680"/>
    </source>
</evidence>
<dbReference type="InterPro" id="IPR021683">
    <property type="entry name" value="DUF3267"/>
</dbReference>
<dbReference type="Proteomes" id="UP000011680">
    <property type="component" value="Unassembled WGS sequence"/>
</dbReference>
<dbReference type="RefSeq" id="WP_007737037.1">
    <property type="nucleotide sequence ID" value="NZ_AOMF01000035.1"/>
</dbReference>
<evidence type="ECO:0000256" key="1">
    <source>
        <dbReference type="SAM" id="Phobius"/>
    </source>
</evidence>
<proteinExistence type="predicted"/>
<gene>
    <name evidence="2" type="ORF">C451_01953</name>
</gene>
<dbReference type="EMBL" id="AOMF01000035">
    <property type="protein sequence ID" value="EMA56532.1"/>
    <property type="molecule type" value="Genomic_DNA"/>
</dbReference>
<accession>M0NF06</accession>
<sequence>MTDKDAAPASPSGYREGYELVRARSWLEYLPGEVGLFVGTAGLFSGLTALVRNGSAVFGVFWDVLRLESVSVYLLLIVTAGLTVVAHEVIHGLAGYVAGCEVSFQRRGMSMGTRLRGGFLTRRADVFVTLAPAVVLTVLGLPLLVVVDSPLAAAVVLTGLVANAAGVGSDLADVLALGEYPSGTLLYYSPLHGFEISSEISYSSH</sequence>